<sequence length="365" mass="40647">MKILVTGHAGFIGFHTAKRLLERGDSVVGVDNVNDYYDPAIKEARLKLLEQTAAETKSDYLSIRANLADQQAVKECFNEHHFDRVIHLAAQAGVRYSLENPQSYVESNLIGFTNILEACRYAEVAHLTYASTSSVYGANTRMPFSEHEGANHPLQFYAATKKANEMMAHSYSHLFGLPTTGLRFFTVYGPWGRPDMALFKFTKNILADKPIQVFNHGHHTRDFTYVDDIVEGIIRASDDIATPADDWNSDSPDPATSNAPFRLFNIGNNDPVTVSVYIEAIEKALGKKAIKQLLPLQPGDAPDTYADSGELEKQVGYKPSTPVYQGVANFIEWYRDYYALSKDSSDEDSLNKTDVVLNEASSSIE</sequence>
<protein>
    <submittedName>
        <fullName evidence="3">NAD-dependent epimerase</fullName>
    </submittedName>
</protein>
<dbReference type="CDD" id="cd05253">
    <property type="entry name" value="UDP_GE_SDE_e"/>
    <property type="match status" value="1"/>
</dbReference>
<dbReference type="InterPro" id="IPR001509">
    <property type="entry name" value="Epimerase_deHydtase"/>
</dbReference>
<accession>A0ABU1H5H6</accession>
<dbReference type="EMBL" id="JARWAN010000017">
    <property type="protein sequence ID" value="MDR5899546.1"/>
    <property type="molecule type" value="Genomic_DNA"/>
</dbReference>
<dbReference type="PRINTS" id="PR01713">
    <property type="entry name" value="NUCEPIMERASE"/>
</dbReference>
<keyword evidence="1" id="KW-0520">NAD</keyword>
<evidence type="ECO:0000313" key="4">
    <source>
        <dbReference type="Proteomes" id="UP001254564"/>
    </source>
</evidence>
<proteinExistence type="predicted"/>
<comment type="caution">
    <text evidence="3">The sequence shown here is derived from an EMBL/GenBank/DDBJ whole genome shotgun (WGS) entry which is preliminary data.</text>
</comment>
<dbReference type="SUPFAM" id="SSF51735">
    <property type="entry name" value="NAD(P)-binding Rossmann-fold domains"/>
    <property type="match status" value="1"/>
</dbReference>
<dbReference type="PANTHER" id="PTHR43574">
    <property type="entry name" value="EPIMERASE-RELATED"/>
    <property type="match status" value="1"/>
</dbReference>
<dbReference type="InterPro" id="IPR036291">
    <property type="entry name" value="NAD(P)-bd_dom_sf"/>
</dbReference>
<reference evidence="3 4" key="1">
    <citation type="submission" date="2023-04" db="EMBL/GenBank/DDBJ databases">
        <title>A long-awaited taxogenomic arrangement of the family Halomonadaceae.</title>
        <authorList>
            <person name="De La Haba R."/>
            <person name="Chuvochina M."/>
            <person name="Wittouck S."/>
            <person name="Arahal D.R."/>
            <person name="Sanchez-Porro C."/>
            <person name="Hugenholtz P."/>
            <person name="Ventosa A."/>
        </authorList>
    </citation>
    <scope>NUCLEOTIDE SEQUENCE [LARGE SCALE GENOMIC DNA]</scope>
    <source>
        <strain evidence="3 4">DSM 21020</strain>
    </source>
</reference>
<dbReference type="Proteomes" id="UP001254564">
    <property type="component" value="Unassembled WGS sequence"/>
</dbReference>
<evidence type="ECO:0000256" key="1">
    <source>
        <dbReference type="ARBA" id="ARBA00023027"/>
    </source>
</evidence>
<keyword evidence="4" id="KW-1185">Reference proteome</keyword>
<name>A0ABU1H5H6_9GAMM</name>
<feature type="domain" description="NAD-dependent epimerase/dehydratase" evidence="2">
    <location>
        <begin position="3"/>
        <end position="240"/>
    </location>
</feature>
<gene>
    <name evidence="3" type="ORF">QC823_11180</name>
</gene>
<evidence type="ECO:0000313" key="3">
    <source>
        <dbReference type="EMBL" id="MDR5899546.1"/>
    </source>
</evidence>
<dbReference type="Pfam" id="PF01370">
    <property type="entry name" value="Epimerase"/>
    <property type="match status" value="1"/>
</dbReference>
<dbReference type="RefSeq" id="WP_309656429.1">
    <property type="nucleotide sequence ID" value="NZ_JARWAN010000017.1"/>
</dbReference>
<evidence type="ECO:0000259" key="2">
    <source>
        <dbReference type="Pfam" id="PF01370"/>
    </source>
</evidence>
<dbReference type="Gene3D" id="3.40.50.720">
    <property type="entry name" value="NAD(P)-binding Rossmann-like Domain"/>
    <property type="match status" value="1"/>
</dbReference>
<organism evidence="3 4">
    <name type="scientific">Vreelandella vilamensis</name>
    <dbReference type="NCBI Taxonomy" id="531309"/>
    <lineage>
        <taxon>Bacteria</taxon>
        <taxon>Pseudomonadati</taxon>
        <taxon>Pseudomonadota</taxon>
        <taxon>Gammaproteobacteria</taxon>
        <taxon>Oceanospirillales</taxon>
        <taxon>Halomonadaceae</taxon>
        <taxon>Vreelandella</taxon>
    </lineage>
</organism>